<comment type="caution">
    <text evidence="6">The sequence shown here is derived from an EMBL/GenBank/DDBJ whole genome shotgun (WGS) entry which is preliminary data.</text>
</comment>
<evidence type="ECO:0000259" key="5">
    <source>
        <dbReference type="PROSITE" id="PS50949"/>
    </source>
</evidence>
<accession>A0ABQ6CMK9</accession>
<dbReference type="InterPro" id="IPR008920">
    <property type="entry name" value="TF_FadR/GntR_C"/>
</dbReference>
<dbReference type="PANTHER" id="PTHR43537:SF53">
    <property type="entry name" value="HTH-TYPE TRANSCRIPTIONAL REPRESSOR NANR"/>
    <property type="match status" value="1"/>
</dbReference>
<evidence type="ECO:0000256" key="2">
    <source>
        <dbReference type="ARBA" id="ARBA00023125"/>
    </source>
</evidence>
<keyword evidence="1" id="KW-0805">Transcription regulation</keyword>
<evidence type="ECO:0000256" key="3">
    <source>
        <dbReference type="ARBA" id="ARBA00023163"/>
    </source>
</evidence>
<dbReference type="CDD" id="cd07377">
    <property type="entry name" value="WHTH_GntR"/>
    <property type="match status" value="1"/>
</dbReference>
<dbReference type="RefSeq" id="WP_284313949.1">
    <property type="nucleotide sequence ID" value="NZ_BSPC01000036.1"/>
</dbReference>
<dbReference type="Pfam" id="PF07729">
    <property type="entry name" value="FCD"/>
    <property type="match status" value="1"/>
</dbReference>
<evidence type="ECO:0000256" key="1">
    <source>
        <dbReference type="ARBA" id="ARBA00023015"/>
    </source>
</evidence>
<dbReference type="InterPro" id="IPR011711">
    <property type="entry name" value="GntR_C"/>
</dbReference>
<evidence type="ECO:0000313" key="6">
    <source>
        <dbReference type="EMBL" id="GLS20872.1"/>
    </source>
</evidence>
<dbReference type="SUPFAM" id="SSF46785">
    <property type="entry name" value="Winged helix' DNA-binding domain"/>
    <property type="match status" value="1"/>
</dbReference>
<gene>
    <name evidence="6" type="ORF">GCM10007874_38890</name>
</gene>
<dbReference type="Proteomes" id="UP001156882">
    <property type="component" value="Unassembled WGS sequence"/>
</dbReference>
<evidence type="ECO:0000256" key="4">
    <source>
        <dbReference type="SAM" id="MobiDB-lite"/>
    </source>
</evidence>
<name>A0ABQ6CMK9_9HYPH</name>
<dbReference type="PROSITE" id="PS50949">
    <property type="entry name" value="HTH_GNTR"/>
    <property type="match status" value="1"/>
</dbReference>
<sequence length="254" mass="27823">MPLSSEPIVRRKLSDEVFDRLKALITTGELSPGDPFPSERELMDRLGVGRPAIREAMQQLSTIGLLTISHGERARVRQPTARSIFQQVDDAANVLLSSSPASLEHLKEARRFFELGMVRQAAEKADAKAIAALQEALARQRASLGNADAFITADMQFHTRIAAISGNPLFEAMSEATLGWLKQYYTDLLIWTGKENITLSEHEEILGRIIAHDPEGAEKAMAKHLDRSASLYVHQGGGSSDPAPQRAGADKSRV</sequence>
<organism evidence="6 7">
    <name type="scientific">Labrys miyagiensis</name>
    <dbReference type="NCBI Taxonomy" id="346912"/>
    <lineage>
        <taxon>Bacteria</taxon>
        <taxon>Pseudomonadati</taxon>
        <taxon>Pseudomonadota</taxon>
        <taxon>Alphaproteobacteria</taxon>
        <taxon>Hyphomicrobiales</taxon>
        <taxon>Xanthobacteraceae</taxon>
        <taxon>Labrys</taxon>
    </lineage>
</organism>
<dbReference type="PANTHER" id="PTHR43537">
    <property type="entry name" value="TRANSCRIPTIONAL REGULATOR, GNTR FAMILY"/>
    <property type="match status" value="1"/>
</dbReference>
<dbReference type="SMART" id="SM00895">
    <property type="entry name" value="FCD"/>
    <property type="match status" value="1"/>
</dbReference>
<proteinExistence type="predicted"/>
<dbReference type="InterPro" id="IPR036388">
    <property type="entry name" value="WH-like_DNA-bd_sf"/>
</dbReference>
<feature type="domain" description="HTH gntR-type" evidence="5">
    <location>
        <begin position="11"/>
        <end position="79"/>
    </location>
</feature>
<dbReference type="Gene3D" id="1.10.10.10">
    <property type="entry name" value="Winged helix-like DNA-binding domain superfamily/Winged helix DNA-binding domain"/>
    <property type="match status" value="1"/>
</dbReference>
<keyword evidence="3" id="KW-0804">Transcription</keyword>
<dbReference type="EMBL" id="BSPC01000036">
    <property type="protein sequence ID" value="GLS20872.1"/>
    <property type="molecule type" value="Genomic_DNA"/>
</dbReference>
<dbReference type="InterPro" id="IPR036390">
    <property type="entry name" value="WH_DNA-bd_sf"/>
</dbReference>
<protein>
    <submittedName>
        <fullName evidence="6">GntR family transcriptional regulator</fullName>
    </submittedName>
</protein>
<evidence type="ECO:0000313" key="7">
    <source>
        <dbReference type="Proteomes" id="UP001156882"/>
    </source>
</evidence>
<reference evidence="7" key="1">
    <citation type="journal article" date="2019" name="Int. J. Syst. Evol. Microbiol.">
        <title>The Global Catalogue of Microorganisms (GCM) 10K type strain sequencing project: providing services to taxonomists for standard genome sequencing and annotation.</title>
        <authorList>
            <consortium name="The Broad Institute Genomics Platform"/>
            <consortium name="The Broad Institute Genome Sequencing Center for Infectious Disease"/>
            <person name="Wu L."/>
            <person name="Ma J."/>
        </authorList>
    </citation>
    <scope>NUCLEOTIDE SEQUENCE [LARGE SCALE GENOMIC DNA]</scope>
    <source>
        <strain evidence="7">NBRC 101365</strain>
    </source>
</reference>
<keyword evidence="7" id="KW-1185">Reference proteome</keyword>
<dbReference type="SUPFAM" id="SSF48008">
    <property type="entry name" value="GntR ligand-binding domain-like"/>
    <property type="match status" value="1"/>
</dbReference>
<dbReference type="PRINTS" id="PR00035">
    <property type="entry name" value="HTHGNTR"/>
</dbReference>
<dbReference type="NCBIfam" id="NF003011">
    <property type="entry name" value="PRK03837.1"/>
    <property type="match status" value="1"/>
</dbReference>
<dbReference type="Pfam" id="PF00392">
    <property type="entry name" value="GntR"/>
    <property type="match status" value="1"/>
</dbReference>
<feature type="region of interest" description="Disordered" evidence="4">
    <location>
        <begin position="232"/>
        <end position="254"/>
    </location>
</feature>
<dbReference type="SMART" id="SM00345">
    <property type="entry name" value="HTH_GNTR"/>
    <property type="match status" value="1"/>
</dbReference>
<dbReference type="InterPro" id="IPR000524">
    <property type="entry name" value="Tscrpt_reg_HTH_GntR"/>
</dbReference>
<dbReference type="Gene3D" id="1.20.120.530">
    <property type="entry name" value="GntR ligand-binding domain-like"/>
    <property type="match status" value="1"/>
</dbReference>
<keyword evidence="2" id="KW-0238">DNA-binding</keyword>